<gene>
    <name evidence="1" type="ORF">CLW00_101213</name>
</gene>
<dbReference type="EMBL" id="PVTR01000001">
    <property type="protein sequence ID" value="PRY90551.1"/>
    <property type="molecule type" value="Genomic_DNA"/>
</dbReference>
<proteinExistence type="predicted"/>
<accession>A0A2T0WV26</accession>
<name>A0A2T0WV26_9BACT</name>
<sequence>MRDNLTRFFYADFEGYLVTFFHGNFFRIIKNRQLRITGSSENYNVALV</sequence>
<dbReference type="AlphaFoldDB" id="A0A2T0WV26"/>
<organism evidence="1 2">
    <name type="scientific">Mongoliibacter ruber</name>
    <dbReference type="NCBI Taxonomy" id="1750599"/>
    <lineage>
        <taxon>Bacteria</taxon>
        <taxon>Pseudomonadati</taxon>
        <taxon>Bacteroidota</taxon>
        <taxon>Cytophagia</taxon>
        <taxon>Cytophagales</taxon>
        <taxon>Cyclobacteriaceae</taxon>
        <taxon>Mongoliibacter</taxon>
    </lineage>
</organism>
<dbReference type="Proteomes" id="UP000238157">
    <property type="component" value="Unassembled WGS sequence"/>
</dbReference>
<comment type="caution">
    <text evidence="1">The sequence shown here is derived from an EMBL/GenBank/DDBJ whole genome shotgun (WGS) entry which is preliminary data.</text>
</comment>
<reference evidence="1 2" key="1">
    <citation type="submission" date="2018-03" db="EMBL/GenBank/DDBJ databases">
        <title>Genomic Encyclopedia of Archaeal and Bacterial Type Strains, Phase II (KMG-II): from individual species to whole genera.</title>
        <authorList>
            <person name="Goeker M."/>
        </authorList>
    </citation>
    <scope>NUCLEOTIDE SEQUENCE [LARGE SCALE GENOMIC DNA]</scope>
    <source>
        <strain evidence="1 2">DSM 27929</strain>
    </source>
</reference>
<keyword evidence="2" id="KW-1185">Reference proteome</keyword>
<evidence type="ECO:0000313" key="2">
    <source>
        <dbReference type="Proteomes" id="UP000238157"/>
    </source>
</evidence>
<protein>
    <submittedName>
        <fullName evidence="1">Uncharacterized protein</fullName>
    </submittedName>
</protein>
<evidence type="ECO:0000313" key="1">
    <source>
        <dbReference type="EMBL" id="PRY90551.1"/>
    </source>
</evidence>